<dbReference type="AlphaFoldDB" id="B3MDR1"/>
<organism evidence="3 4">
    <name type="scientific">Drosophila ananassae</name>
    <name type="common">Fruit fly</name>
    <dbReference type="NCBI Taxonomy" id="7217"/>
    <lineage>
        <taxon>Eukaryota</taxon>
        <taxon>Metazoa</taxon>
        <taxon>Ecdysozoa</taxon>
        <taxon>Arthropoda</taxon>
        <taxon>Hexapoda</taxon>
        <taxon>Insecta</taxon>
        <taxon>Pterygota</taxon>
        <taxon>Neoptera</taxon>
        <taxon>Endopterygota</taxon>
        <taxon>Diptera</taxon>
        <taxon>Brachycera</taxon>
        <taxon>Muscomorpha</taxon>
        <taxon>Ephydroidea</taxon>
        <taxon>Drosophilidae</taxon>
        <taxon>Drosophila</taxon>
        <taxon>Sophophora</taxon>
    </lineage>
</organism>
<dbReference type="EMBL" id="CH902619">
    <property type="protein sequence ID" value="EDV36446.1"/>
    <property type="molecule type" value="Genomic_DNA"/>
</dbReference>
<keyword evidence="2" id="KW-0736">Signalosome</keyword>
<evidence type="ECO:0000256" key="1">
    <source>
        <dbReference type="ARBA" id="ARBA00009162"/>
    </source>
</evidence>
<comment type="similarity">
    <text evidence="1">Belongs to the CSN9 family.</text>
</comment>
<dbReference type="KEGG" id="dan:6494806"/>
<proteinExistence type="inferred from homology"/>
<dbReference type="STRING" id="7217.B3MDR1"/>
<name>B3MDR1_DROAN</name>
<dbReference type="OMA" id="SNDKHVH"/>
<dbReference type="InterPro" id="IPR029391">
    <property type="entry name" value="CSN9_metazoa"/>
</dbReference>
<dbReference type="eggNOG" id="ENOG502S7KZ">
    <property type="taxonomic scope" value="Eukaryota"/>
</dbReference>
<dbReference type="FunCoup" id="B3MDR1">
    <property type="interactions" value="170"/>
</dbReference>
<keyword evidence="4" id="KW-1185">Reference proteome</keyword>
<protein>
    <recommendedName>
        <fullName evidence="5">COP9 signalosome complex subunit 9 homolog</fullName>
    </recommendedName>
</protein>
<dbReference type="GO" id="GO:0008180">
    <property type="term" value="C:COP9 signalosome"/>
    <property type="evidence" value="ECO:0007669"/>
    <property type="project" value="UniProtKB-KW"/>
</dbReference>
<dbReference type="InParanoid" id="B3MDR1"/>
<gene>
    <name evidence="3" type="primary">Dana\GF11947</name>
    <name evidence="3" type="synonym">dana_GLEANR_11962</name>
    <name evidence="3" type="ORF">GF11947</name>
</gene>
<dbReference type="GeneID" id="6494806"/>
<reference evidence="3 4" key="1">
    <citation type="journal article" date="2007" name="Nature">
        <title>Evolution of genes and genomes on the Drosophila phylogeny.</title>
        <authorList>
            <consortium name="Drosophila 12 Genomes Consortium"/>
            <person name="Clark A.G."/>
            <person name="Eisen M.B."/>
            <person name="Smith D.R."/>
            <person name="Bergman C.M."/>
            <person name="Oliver B."/>
            <person name="Markow T.A."/>
            <person name="Kaufman T.C."/>
            <person name="Kellis M."/>
            <person name="Gelbart W."/>
            <person name="Iyer V.N."/>
            <person name="Pollard D.A."/>
            <person name="Sackton T.B."/>
            <person name="Larracuente A.M."/>
            <person name="Singh N.D."/>
            <person name="Abad J.P."/>
            <person name="Abt D.N."/>
            <person name="Adryan B."/>
            <person name="Aguade M."/>
            <person name="Akashi H."/>
            <person name="Anderson W.W."/>
            <person name="Aquadro C.F."/>
            <person name="Ardell D.H."/>
            <person name="Arguello R."/>
            <person name="Artieri C.G."/>
            <person name="Barbash D.A."/>
            <person name="Barker D."/>
            <person name="Barsanti P."/>
            <person name="Batterham P."/>
            <person name="Batzoglou S."/>
            <person name="Begun D."/>
            <person name="Bhutkar A."/>
            <person name="Blanco E."/>
            <person name="Bosak S.A."/>
            <person name="Bradley R.K."/>
            <person name="Brand A.D."/>
            <person name="Brent M.R."/>
            <person name="Brooks A.N."/>
            <person name="Brown R.H."/>
            <person name="Butlin R.K."/>
            <person name="Caggese C."/>
            <person name="Calvi B.R."/>
            <person name="Bernardo de Carvalho A."/>
            <person name="Caspi A."/>
            <person name="Castrezana S."/>
            <person name="Celniker S.E."/>
            <person name="Chang J.L."/>
            <person name="Chapple C."/>
            <person name="Chatterji S."/>
            <person name="Chinwalla A."/>
            <person name="Civetta A."/>
            <person name="Clifton S.W."/>
            <person name="Comeron J.M."/>
            <person name="Costello J.C."/>
            <person name="Coyne J.A."/>
            <person name="Daub J."/>
            <person name="David R.G."/>
            <person name="Delcher A.L."/>
            <person name="Delehaunty K."/>
            <person name="Do C.B."/>
            <person name="Ebling H."/>
            <person name="Edwards K."/>
            <person name="Eickbush T."/>
            <person name="Evans J.D."/>
            <person name="Filipski A."/>
            <person name="Findeiss S."/>
            <person name="Freyhult E."/>
            <person name="Fulton L."/>
            <person name="Fulton R."/>
            <person name="Garcia A.C."/>
            <person name="Gardiner A."/>
            <person name="Garfield D.A."/>
            <person name="Garvin B.E."/>
            <person name="Gibson G."/>
            <person name="Gilbert D."/>
            <person name="Gnerre S."/>
            <person name="Godfrey J."/>
            <person name="Good R."/>
            <person name="Gotea V."/>
            <person name="Gravely B."/>
            <person name="Greenberg A.J."/>
            <person name="Griffiths-Jones S."/>
            <person name="Gross S."/>
            <person name="Guigo R."/>
            <person name="Gustafson E.A."/>
            <person name="Haerty W."/>
            <person name="Hahn M.W."/>
            <person name="Halligan D.L."/>
            <person name="Halpern A.L."/>
            <person name="Halter G.M."/>
            <person name="Han M.V."/>
            <person name="Heger A."/>
            <person name="Hillier L."/>
            <person name="Hinrichs A.S."/>
            <person name="Holmes I."/>
            <person name="Hoskins R.A."/>
            <person name="Hubisz M.J."/>
            <person name="Hultmark D."/>
            <person name="Huntley M.A."/>
            <person name="Jaffe D.B."/>
            <person name="Jagadeeshan S."/>
            <person name="Jeck W.R."/>
            <person name="Johnson J."/>
            <person name="Jones C.D."/>
            <person name="Jordan W.C."/>
            <person name="Karpen G.H."/>
            <person name="Kataoka E."/>
            <person name="Keightley P.D."/>
            <person name="Kheradpour P."/>
            <person name="Kirkness E.F."/>
            <person name="Koerich L.B."/>
            <person name="Kristiansen K."/>
            <person name="Kudrna D."/>
            <person name="Kulathinal R.J."/>
            <person name="Kumar S."/>
            <person name="Kwok R."/>
            <person name="Lander E."/>
            <person name="Langley C.H."/>
            <person name="Lapoint R."/>
            <person name="Lazzaro B.P."/>
            <person name="Lee S.J."/>
            <person name="Levesque L."/>
            <person name="Li R."/>
            <person name="Lin C.F."/>
            <person name="Lin M.F."/>
            <person name="Lindblad-Toh K."/>
            <person name="Llopart A."/>
            <person name="Long M."/>
            <person name="Low L."/>
            <person name="Lozovsky E."/>
            <person name="Lu J."/>
            <person name="Luo M."/>
            <person name="Machado C.A."/>
            <person name="Makalowski W."/>
            <person name="Marzo M."/>
            <person name="Matsuda M."/>
            <person name="Matzkin L."/>
            <person name="McAllister B."/>
            <person name="McBride C.S."/>
            <person name="McKernan B."/>
            <person name="McKernan K."/>
            <person name="Mendez-Lago M."/>
            <person name="Minx P."/>
            <person name="Mollenhauer M.U."/>
            <person name="Montooth K."/>
            <person name="Mount S.M."/>
            <person name="Mu X."/>
            <person name="Myers E."/>
            <person name="Negre B."/>
            <person name="Newfeld S."/>
            <person name="Nielsen R."/>
            <person name="Noor M.A."/>
            <person name="O'Grady P."/>
            <person name="Pachter L."/>
            <person name="Papaceit M."/>
            <person name="Parisi M.J."/>
            <person name="Parisi M."/>
            <person name="Parts L."/>
            <person name="Pedersen J.S."/>
            <person name="Pesole G."/>
            <person name="Phillippy A.M."/>
            <person name="Ponting C.P."/>
            <person name="Pop M."/>
            <person name="Porcelli D."/>
            <person name="Powell J.R."/>
            <person name="Prohaska S."/>
            <person name="Pruitt K."/>
            <person name="Puig M."/>
            <person name="Quesneville H."/>
            <person name="Ram K.R."/>
            <person name="Rand D."/>
            <person name="Rasmussen M.D."/>
            <person name="Reed L.K."/>
            <person name="Reenan R."/>
            <person name="Reily A."/>
            <person name="Remington K.A."/>
            <person name="Rieger T.T."/>
            <person name="Ritchie M.G."/>
            <person name="Robin C."/>
            <person name="Rogers Y.H."/>
            <person name="Rohde C."/>
            <person name="Rozas J."/>
            <person name="Rubenfield M.J."/>
            <person name="Ruiz A."/>
            <person name="Russo S."/>
            <person name="Salzberg S.L."/>
            <person name="Sanchez-Gracia A."/>
            <person name="Saranga D.J."/>
            <person name="Sato H."/>
            <person name="Schaeffer S.W."/>
            <person name="Schatz M.C."/>
            <person name="Schlenke T."/>
            <person name="Schwartz R."/>
            <person name="Segarra C."/>
            <person name="Singh R.S."/>
            <person name="Sirot L."/>
            <person name="Sirota M."/>
            <person name="Sisneros N.B."/>
            <person name="Smith C.D."/>
            <person name="Smith T.F."/>
            <person name="Spieth J."/>
            <person name="Stage D.E."/>
            <person name="Stark A."/>
            <person name="Stephan W."/>
            <person name="Strausberg R.L."/>
            <person name="Strempel S."/>
            <person name="Sturgill D."/>
            <person name="Sutton G."/>
            <person name="Sutton G.G."/>
            <person name="Tao W."/>
            <person name="Teichmann S."/>
            <person name="Tobari Y.N."/>
            <person name="Tomimura Y."/>
            <person name="Tsolas J.M."/>
            <person name="Valente V.L."/>
            <person name="Venter E."/>
            <person name="Venter J.C."/>
            <person name="Vicario S."/>
            <person name="Vieira F.G."/>
            <person name="Vilella A.J."/>
            <person name="Villasante A."/>
            <person name="Walenz B."/>
            <person name="Wang J."/>
            <person name="Wasserman M."/>
            <person name="Watts T."/>
            <person name="Wilson D."/>
            <person name="Wilson R.K."/>
            <person name="Wing R.A."/>
            <person name="Wolfner M.F."/>
            <person name="Wong A."/>
            <person name="Wong G.K."/>
            <person name="Wu C.I."/>
            <person name="Wu G."/>
            <person name="Yamamoto D."/>
            <person name="Yang H.P."/>
            <person name="Yang S.P."/>
            <person name="Yorke J.A."/>
            <person name="Yoshida K."/>
            <person name="Zdobnov E."/>
            <person name="Zhang P."/>
            <person name="Zhang Y."/>
            <person name="Zimin A.V."/>
            <person name="Baldwin J."/>
            <person name="Abdouelleil A."/>
            <person name="Abdulkadir J."/>
            <person name="Abebe A."/>
            <person name="Abera B."/>
            <person name="Abreu J."/>
            <person name="Acer S.C."/>
            <person name="Aftuck L."/>
            <person name="Alexander A."/>
            <person name="An P."/>
            <person name="Anderson E."/>
            <person name="Anderson S."/>
            <person name="Arachi H."/>
            <person name="Azer M."/>
            <person name="Bachantsang P."/>
            <person name="Barry A."/>
            <person name="Bayul T."/>
            <person name="Berlin A."/>
            <person name="Bessette D."/>
            <person name="Bloom T."/>
            <person name="Blye J."/>
            <person name="Boguslavskiy L."/>
            <person name="Bonnet C."/>
            <person name="Boukhgalter B."/>
            <person name="Bourzgui I."/>
            <person name="Brown A."/>
            <person name="Cahill P."/>
            <person name="Channer S."/>
            <person name="Cheshatsang Y."/>
            <person name="Chuda L."/>
            <person name="Citroen M."/>
            <person name="Collymore A."/>
            <person name="Cooke P."/>
            <person name="Costello M."/>
            <person name="D'Aco K."/>
            <person name="Daza R."/>
            <person name="De Haan G."/>
            <person name="DeGray S."/>
            <person name="DeMaso C."/>
            <person name="Dhargay N."/>
            <person name="Dooley K."/>
            <person name="Dooley E."/>
            <person name="Doricent M."/>
            <person name="Dorje P."/>
            <person name="Dorjee K."/>
            <person name="Dupes A."/>
            <person name="Elong R."/>
            <person name="Falk J."/>
            <person name="Farina A."/>
            <person name="Faro S."/>
            <person name="Ferguson D."/>
            <person name="Fisher S."/>
            <person name="Foley C.D."/>
            <person name="Franke A."/>
            <person name="Friedrich D."/>
            <person name="Gadbois L."/>
            <person name="Gearin G."/>
            <person name="Gearin C.R."/>
            <person name="Giannoukos G."/>
            <person name="Goode T."/>
            <person name="Graham J."/>
            <person name="Grandbois E."/>
            <person name="Grewal S."/>
            <person name="Gyaltsen K."/>
            <person name="Hafez N."/>
            <person name="Hagos B."/>
            <person name="Hall J."/>
            <person name="Henson C."/>
            <person name="Hollinger A."/>
            <person name="Honan T."/>
            <person name="Huard M.D."/>
            <person name="Hughes L."/>
            <person name="Hurhula B."/>
            <person name="Husby M.E."/>
            <person name="Kamat A."/>
            <person name="Kanga B."/>
            <person name="Kashin S."/>
            <person name="Khazanovich D."/>
            <person name="Kisner P."/>
            <person name="Lance K."/>
            <person name="Lara M."/>
            <person name="Lee W."/>
            <person name="Lennon N."/>
            <person name="Letendre F."/>
            <person name="LeVine R."/>
            <person name="Lipovsky A."/>
            <person name="Liu X."/>
            <person name="Liu J."/>
            <person name="Liu S."/>
            <person name="Lokyitsang T."/>
            <person name="Lokyitsang Y."/>
            <person name="Lubonja R."/>
            <person name="Lui A."/>
            <person name="MacDonald P."/>
            <person name="Magnisalis V."/>
            <person name="Maru K."/>
            <person name="Matthews C."/>
            <person name="McCusker W."/>
            <person name="McDonough S."/>
            <person name="Mehta T."/>
            <person name="Meldrim J."/>
            <person name="Meneus L."/>
            <person name="Mihai O."/>
            <person name="Mihalev A."/>
            <person name="Mihova T."/>
            <person name="Mittelman R."/>
            <person name="Mlenga V."/>
            <person name="Montmayeur A."/>
            <person name="Mulrain L."/>
            <person name="Navidi A."/>
            <person name="Naylor J."/>
            <person name="Negash T."/>
            <person name="Nguyen T."/>
            <person name="Nguyen N."/>
            <person name="Nicol R."/>
            <person name="Norbu C."/>
            <person name="Norbu N."/>
            <person name="Novod N."/>
            <person name="O'Neill B."/>
            <person name="Osman S."/>
            <person name="Markiewicz E."/>
            <person name="Oyono O.L."/>
            <person name="Patti C."/>
            <person name="Phunkhang P."/>
            <person name="Pierre F."/>
            <person name="Priest M."/>
            <person name="Raghuraman S."/>
            <person name="Rege F."/>
            <person name="Reyes R."/>
            <person name="Rise C."/>
            <person name="Rogov P."/>
            <person name="Ross K."/>
            <person name="Ryan E."/>
            <person name="Settipalli S."/>
            <person name="Shea T."/>
            <person name="Sherpa N."/>
            <person name="Shi L."/>
            <person name="Shih D."/>
            <person name="Sparrow T."/>
            <person name="Spaulding J."/>
            <person name="Stalker J."/>
            <person name="Stange-Thomann N."/>
            <person name="Stavropoulos S."/>
            <person name="Stone C."/>
            <person name="Strader C."/>
            <person name="Tesfaye S."/>
            <person name="Thomson T."/>
            <person name="Thoulutsang Y."/>
            <person name="Thoulutsang D."/>
            <person name="Topham K."/>
            <person name="Topping I."/>
            <person name="Tsamla T."/>
            <person name="Vassiliev H."/>
            <person name="Vo A."/>
            <person name="Wangchuk T."/>
            <person name="Wangdi T."/>
            <person name="Weiand M."/>
            <person name="Wilkinson J."/>
            <person name="Wilson A."/>
            <person name="Yadav S."/>
            <person name="Young G."/>
            <person name="Yu Q."/>
            <person name="Zembek L."/>
            <person name="Zhong D."/>
            <person name="Zimmer A."/>
            <person name="Zwirko Z."/>
            <person name="Jaffe D.B."/>
            <person name="Alvarez P."/>
            <person name="Brockman W."/>
            <person name="Butler J."/>
            <person name="Chin C."/>
            <person name="Gnerre S."/>
            <person name="Grabherr M."/>
            <person name="Kleber M."/>
            <person name="Mauceli E."/>
            <person name="MacCallum I."/>
        </authorList>
    </citation>
    <scope>NUCLEOTIDE SEQUENCE [LARGE SCALE GENOMIC DNA]</scope>
    <source>
        <strain evidence="4">Tucson 14024-0371.13</strain>
    </source>
</reference>
<dbReference type="Proteomes" id="UP000007801">
    <property type="component" value="Unassembled WGS sequence"/>
</dbReference>
<sequence length="72" mass="8005">MDLNMKPSLAADEMFSEGPGYMEMDESGGATGMMDHLPTNDKHVHADFYNDFDDLFDEDNWARTKAAGDGVK</sequence>
<dbReference type="Pfam" id="PF15004">
    <property type="entry name" value="MYEOV2"/>
    <property type="match status" value="1"/>
</dbReference>
<evidence type="ECO:0000256" key="2">
    <source>
        <dbReference type="ARBA" id="ARBA00022790"/>
    </source>
</evidence>
<dbReference type="PhylomeDB" id="B3MDR1"/>
<dbReference type="HOGENOM" id="CLU_191079_0_0_1"/>
<evidence type="ECO:0008006" key="5">
    <source>
        <dbReference type="Google" id="ProtNLM"/>
    </source>
</evidence>
<evidence type="ECO:0000313" key="4">
    <source>
        <dbReference type="Proteomes" id="UP000007801"/>
    </source>
</evidence>
<evidence type="ECO:0000313" key="3">
    <source>
        <dbReference type="EMBL" id="EDV36446.1"/>
    </source>
</evidence>
<accession>B3MDR1</accession>
<dbReference type="PANTHER" id="PTHR28562">
    <property type="entry name" value="COP9 SIGNALOSOME COMPLEX SUBUNIT 9"/>
    <property type="match status" value="1"/>
</dbReference>
<dbReference type="OrthoDB" id="9972368at2759"/>